<dbReference type="AlphaFoldDB" id="A0A0D7BSL8"/>
<accession>A0A0D7BSL8</accession>
<dbReference type="SUPFAM" id="SSF160369">
    <property type="entry name" value="Ribosomal protein L10-like"/>
    <property type="match status" value="1"/>
</dbReference>
<dbReference type="InterPro" id="IPR043141">
    <property type="entry name" value="Ribosomal_uL10-like_sf"/>
</dbReference>
<gene>
    <name evidence="3" type="ORF">CYLTODRAFT_387025</name>
</gene>
<comment type="similarity">
    <text evidence="1">Belongs to the universal ribosomal protein uL10 family.</text>
</comment>
<reference evidence="3 4" key="1">
    <citation type="journal article" date="2015" name="Fungal Genet. Biol.">
        <title>Evolution of novel wood decay mechanisms in Agaricales revealed by the genome sequences of Fistulina hepatica and Cylindrobasidium torrendii.</title>
        <authorList>
            <person name="Floudas D."/>
            <person name="Held B.W."/>
            <person name="Riley R."/>
            <person name="Nagy L.G."/>
            <person name="Koehler G."/>
            <person name="Ransdell A.S."/>
            <person name="Younus H."/>
            <person name="Chow J."/>
            <person name="Chiniquy J."/>
            <person name="Lipzen A."/>
            <person name="Tritt A."/>
            <person name="Sun H."/>
            <person name="Haridas S."/>
            <person name="LaButti K."/>
            <person name="Ohm R.A."/>
            <person name="Kues U."/>
            <person name="Blanchette R.A."/>
            <person name="Grigoriev I.V."/>
            <person name="Minto R.E."/>
            <person name="Hibbett D.S."/>
        </authorList>
    </citation>
    <scope>NUCLEOTIDE SEQUENCE [LARGE SCALE GENOMIC DNA]</scope>
    <source>
        <strain evidence="3 4">FP15055 ss-10</strain>
    </source>
</reference>
<name>A0A0D7BSL8_9AGAR</name>
<dbReference type="EMBL" id="KN880436">
    <property type="protein sequence ID" value="KIY73397.1"/>
    <property type="molecule type" value="Genomic_DNA"/>
</dbReference>
<proteinExistence type="inferred from homology"/>
<evidence type="ECO:0000313" key="3">
    <source>
        <dbReference type="EMBL" id="KIY73397.1"/>
    </source>
</evidence>
<dbReference type="PANTHER" id="PTHR11560">
    <property type="entry name" value="39S RIBOSOMAL PROTEIN L10, MITOCHONDRIAL"/>
    <property type="match status" value="1"/>
</dbReference>
<protein>
    <recommendedName>
        <fullName evidence="5">50S ribosomal protein L10</fullName>
    </recommendedName>
</protein>
<keyword evidence="4" id="KW-1185">Reference proteome</keyword>
<evidence type="ECO:0000313" key="4">
    <source>
        <dbReference type="Proteomes" id="UP000054007"/>
    </source>
</evidence>
<evidence type="ECO:0000256" key="2">
    <source>
        <dbReference type="SAM" id="MobiDB-lite"/>
    </source>
</evidence>
<evidence type="ECO:0008006" key="5">
    <source>
        <dbReference type="Google" id="ProtNLM"/>
    </source>
</evidence>
<dbReference type="OrthoDB" id="360689at2759"/>
<dbReference type="Proteomes" id="UP000054007">
    <property type="component" value="Unassembled WGS sequence"/>
</dbReference>
<organism evidence="3 4">
    <name type="scientific">Cylindrobasidium torrendii FP15055 ss-10</name>
    <dbReference type="NCBI Taxonomy" id="1314674"/>
    <lineage>
        <taxon>Eukaryota</taxon>
        <taxon>Fungi</taxon>
        <taxon>Dikarya</taxon>
        <taxon>Basidiomycota</taxon>
        <taxon>Agaricomycotina</taxon>
        <taxon>Agaricomycetes</taxon>
        <taxon>Agaricomycetidae</taxon>
        <taxon>Agaricales</taxon>
        <taxon>Marasmiineae</taxon>
        <taxon>Physalacriaceae</taxon>
        <taxon>Cylindrobasidium</taxon>
    </lineage>
</organism>
<feature type="region of interest" description="Disordered" evidence="2">
    <location>
        <begin position="165"/>
        <end position="201"/>
    </location>
</feature>
<dbReference type="STRING" id="1314674.A0A0D7BSL8"/>
<evidence type="ECO:0000256" key="1">
    <source>
        <dbReference type="ARBA" id="ARBA00008889"/>
    </source>
</evidence>
<dbReference type="InterPro" id="IPR047865">
    <property type="entry name" value="Ribosomal_uL10_bac_type"/>
</dbReference>
<sequence>MFFGRAGRAVRRCTRVSTSRGYAIQLHVERPVPGLTQSRRFPEKKAFQYNWYTRIITESAEAPVIILSRSGFTAERLKKLRLDMLLASEKVEPPVKDGDRLPPPTLTIINGGIFGAALRDQAGLDKNLLEKVVEGAGGEYAVLTLPALHPPYLAAVLRAVERSVPKRPEPTPAEKAAKEAAAKADPSTPGRRAKSVKMPPTPDMRVLGALIEGRVHMAQALPDISKLPTLQTLRAQIVGVLSAPSTQIAGVLSQASGGMLARTLEGFKKSLEDEQSPPSEP</sequence>